<dbReference type="EMBL" id="LAZR01006279">
    <property type="protein sequence ID" value="KKM93336.1"/>
    <property type="molecule type" value="Genomic_DNA"/>
</dbReference>
<organism evidence="2">
    <name type="scientific">marine sediment metagenome</name>
    <dbReference type="NCBI Taxonomy" id="412755"/>
    <lineage>
        <taxon>unclassified sequences</taxon>
        <taxon>metagenomes</taxon>
        <taxon>ecological metagenomes</taxon>
    </lineage>
</organism>
<sequence length="229" mass="24300">MGAFKLAAGLIGTLGDTIARARLAKKQKERAKNLKVSDFVPEALQENKDLFSQRMQSGVAPGQEHRESEIRRSGSSTGSKIIRLAGGDSGKAIAGIAGVGAQTQNALETEGNKGLAYSDSQSINYARANSAIGRVQETNQRFYEREKSALEGAAIQNKYGAWMNLFGGAQVLGSYLDDKGVQFPGLGGKNKTTSSVADVAKEVYNPWVGADFAGNNNPNYIGGQAPIDR</sequence>
<proteinExistence type="predicted"/>
<name>A0A0F9M1Y5_9ZZZZ</name>
<comment type="caution">
    <text evidence="2">The sequence shown here is derived from an EMBL/GenBank/DDBJ whole genome shotgun (WGS) entry which is preliminary data.</text>
</comment>
<feature type="compositionally biased region" description="Basic and acidic residues" evidence="1">
    <location>
        <begin position="63"/>
        <end position="72"/>
    </location>
</feature>
<dbReference type="AlphaFoldDB" id="A0A0F9M1Y5"/>
<accession>A0A0F9M1Y5</accession>
<evidence type="ECO:0000313" key="2">
    <source>
        <dbReference type="EMBL" id="KKM93336.1"/>
    </source>
</evidence>
<feature type="region of interest" description="Disordered" evidence="1">
    <location>
        <begin position="56"/>
        <end position="79"/>
    </location>
</feature>
<evidence type="ECO:0000256" key="1">
    <source>
        <dbReference type="SAM" id="MobiDB-lite"/>
    </source>
</evidence>
<gene>
    <name evidence="2" type="ORF">LCGC14_1209400</name>
</gene>
<reference evidence="2" key="1">
    <citation type="journal article" date="2015" name="Nature">
        <title>Complex archaea that bridge the gap between prokaryotes and eukaryotes.</title>
        <authorList>
            <person name="Spang A."/>
            <person name="Saw J.H."/>
            <person name="Jorgensen S.L."/>
            <person name="Zaremba-Niedzwiedzka K."/>
            <person name="Martijn J."/>
            <person name="Lind A.E."/>
            <person name="van Eijk R."/>
            <person name="Schleper C."/>
            <person name="Guy L."/>
            <person name="Ettema T.J."/>
        </authorList>
    </citation>
    <scope>NUCLEOTIDE SEQUENCE</scope>
</reference>
<protein>
    <submittedName>
        <fullName evidence="2">Uncharacterized protein</fullName>
    </submittedName>
</protein>